<feature type="region of interest" description="Disordered" evidence="10">
    <location>
        <begin position="978"/>
        <end position="1002"/>
    </location>
</feature>
<feature type="compositionally biased region" description="Low complexity" evidence="10">
    <location>
        <begin position="987"/>
        <end position="1002"/>
    </location>
</feature>
<evidence type="ECO:0000256" key="6">
    <source>
        <dbReference type="ARBA" id="ARBA00022964"/>
    </source>
</evidence>
<feature type="region of interest" description="Disordered" evidence="10">
    <location>
        <begin position="126"/>
        <end position="158"/>
    </location>
</feature>
<evidence type="ECO:0000256" key="5">
    <source>
        <dbReference type="ARBA" id="ARBA00022824"/>
    </source>
</evidence>
<accession>A0A1Q9CHR0</accession>
<organism evidence="12 13">
    <name type="scientific">Symbiodinium microadriaticum</name>
    <name type="common">Dinoflagellate</name>
    <name type="synonym">Zooxanthella microadriatica</name>
    <dbReference type="NCBI Taxonomy" id="2951"/>
    <lineage>
        <taxon>Eukaryota</taxon>
        <taxon>Sar</taxon>
        <taxon>Alveolata</taxon>
        <taxon>Dinophyceae</taxon>
        <taxon>Suessiales</taxon>
        <taxon>Symbiodiniaceae</taxon>
        <taxon>Symbiodinium</taxon>
    </lineage>
</organism>
<keyword evidence="6" id="KW-0223">Dioxygenase</keyword>
<comment type="caution">
    <text evidence="12">The sequence shown here is derived from an EMBL/GenBank/DDBJ whole genome shotgun (WGS) entry which is preliminary data.</text>
</comment>
<sequence length="1644" mass="183216">MAMPGESSCRVFSCKELSCFDGELCSEIYISFSGQVYDVSSSRSLYGKSPAGPYHQLAGRECARALSTMSLDPLDVGRDDLDDISALVEKLQEKMTAAEVRTAVQKAFDDWQRKFMAKYPRIGALRRGEDDHHDSARESLQGHSAHSHPKFLLPESSPVEPFSEDRMELLSRKPRAYLQRKFLSPLECQTLISMILQRSHGTNFETKLRSPLAVDDPVWTPEQRELILKIENRLAEWTGCPAHPDETALVGTLTPPQNEDAKAMVSSHLGLHVDTNAAHWRYCTAIIYLSSLSDGLRGGETVFPVALDPNHEGPPSEAEERTIEAAGELLDMGFDHTDKALDASQTAAADAARAQLAANDILARADCDDSGLRVTPSQGSVCIFWTRQDDGEIDRFSWHGGAPVRREARSAQRLLRPEMLGWKWTLQKFKEVPIDKRRSADKLADFVRGTRRGATSSFGCQAEAPANPAAPAAAGDWGSTWGGDDRRGRRDRGGPAAHNPFRVQRPDFVRQMVVEEEDETRNSLLVIDNRDDRVVSPFQNWLAQEIMSNAASSINVLTERDQVLTPSSGYHCSLFANYTLDGIKAILLFSMTSTTGGPCAQWDSHASRALSHPAFQPFTWPVMFDTSATYVDVKVFNGNEVLFHWVFRGYRSDADLSVQQQFCDEVLIRTAHNGWFRPSIVISVFVGWKVSVMSFEVGGQVYSIGPQGSVMASDYAMSTCELRVTERSSQEGYGNDADRVEFRFRDANNRLDLKCGRTSVPGTWLTVSHISGPALINTIQTCRSQRARVEGPDHVQQFAQLSAVIAPWYNDAIANDDDSHGTTTDQFPVERGNFHLRARSKLKVHPLTFVRQEALAHRSHDAGNQLTARRGPPALMEEAAKQAVRQLGTSTTAALTNMPTSAQQTYDQRVSVITPAAEGEEIPADHAGDYFDEMRDRMRADMRFSRTSAAITPQVFTDVLHDREAAEYTRFSTVRVEETGPELPMDSSTPSTAPQSFAPAFPPARSSGRSILIRSSFRMFCAALAKEQARRSVAISRSVRKILSLPLFGDDFCLWLVDLRMAQFEKLCAVSDGTIDECVQAFVNLVPALEAQYSPTQQKTEEELARWVPTIEILFALVRNTAKTGTADLAVDLGFGLAEVSVAMGRSPLKSRKDSNEPPLPLPLAKRPKAIEPRADEAQASLKAREVGEARKWGMRLRAIVERCGEHATIAGGPKPGSPLSQDEMNALRSIVYESGGFRTIQQCVRHWERLETWARSQNINAIPLTTEVLVKYVLDLADRGCGPTVIPSVRGAIKWICKRIGMQAPDLADARIMALQKRVYGERGKETREAVPIPLALVAALERFVCARFRSSQFVLAFFAWWILIMIYSSLRFDDAMHVVPEALAMRDEALYGVVWQTKVERQKKGTRFAVAKVSVSGEEWMEDGWNAASFEMDDRDYFMKELESADRFGERPATYQRSVLWLRYVLTTAASDDLKRGLISPPDLKGHLQLIQEITWHSCRVTLLSAAVQAQVPDKEIGLQVNWKNPSQLVLKYARSRKEISIEMVKRLTKRIASDWKSPPEFEVEAEDSNLVDFGDCTLTYVTKARSSSVPAKDLSLKYHAMYIDGTGAERTLCGRYKITECEDLGEIPPSSQMCSVLALFW</sequence>
<dbReference type="GO" id="GO:0005783">
    <property type="term" value="C:endoplasmic reticulum"/>
    <property type="evidence" value="ECO:0007669"/>
    <property type="project" value="UniProtKB-SubCell"/>
</dbReference>
<feature type="compositionally biased region" description="Basic and acidic residues" evidence="10">
    <location>
        <begin position="483"/>
        <end position="493"/>
    </location>
</feature>
<dbReference type="GO" id="GO:0005506">
    <property type="term" value="F:iron ion binding"/>
    <property type="evidence" value="ECO:0007669"/>
    <property type="project" value="InterPro"/>
</dbReference>
<dbReference type="OrthoDB" id="415654at2759"/>
<evidence type="ECO:0000256" key="9">
    <source>
        <dbReference type="ARBA" id="ARBA00023125"/>
    </source>
</evidence>
<proteinExistence type="predicted"/>
<keyword evidence="8" id="KW-0408">Iron</keyword>
<dbReference type="GO" id="GO:0051213">
    <property type="term" value="F:dioxygenase activity"/>
    <property type="evidence" value="ECO:0007669"/>
    <property type="project" value="UniProtKB-KW"/>
</dbReference>
<evidence type="ECO:0000313" key="12">
    <source>
        <dbReference type="EMBL" id="OLP82469.1"/>
    </source>
</evidence>
<keyword evidence="13" id="KW-1185">Reference proteome</keyword>
<comment type="subcellular location">
    <subcellularLocation>
        <location evidence="2">Endoplasmic reticulum</location>
    </subcellularLocation>
</comment>
<dbReference type="InterPro" id="IPR050577">
    <property type="entry name" value="MAPR/NEUFC/NENF-like"/>
</dbReference>
<dbReference type="Gene3D" id="2.60.120.620">
    <property type="entry name" value="q2cbj1_9rhob like domain"/>
    <property type="match status" value="1"/>
</dbReference>
<dbReference type="EMBL" id="LSRX01001190">
    <property type="protein sequence ID" value="OLP82469.1"/>
    <property type="molecule type" value="Genomic_DNA"/>
</dbReference>
<keyword evidence="3" id="KW-0349">Heme</keyword>
<keyword evidence="4" id="KW-0479">Metal-binding</keyword>
<evidence type="ECO:0000256" key="7">
    <source>
        <dbReference type="ARBA" id="ARBA00023002"/>
    </source>
</evidence>
<keyword evidence="5" id="KW-0256">Endoplasmic reticulum</keyword>
<feature type="compositionally biased region" description="Basic and acidic residues" evidence="10">
    <location>
        <begin position="126"/>
        <end position="137"/>
    </location>
</feature>
<keyword evidence="7" id="KW-0560">Oxidoreductase</keyword>
<evidence type="ECO:0000256" key="2">
    <source>
        <dbReference type="ARBA" id="ARBA00004240"/>
    </source>
</evidence>
<dbReference type="InterPro" id="IPR011010">
    <property type="entry name" value="DNA_brk_join_enz"/>
</dbReference>
<dbReference type="GO" id="GO:0003677">
    <property type="term" value="F:DNA binding"/>
    <property type="evidence" value="ECO:0007669"/>
    <property type="project" value="UniProtKB-KW"/>
</dbReference>
<evidence type="ECO:0000256" key="10">
    <source>
        <dbReference type="SAM" id="MobiDB-lite"/>
    </source>
</evidence>
<evidence type="ECO:0000256" key="8">
    <source>
        <dbReference type="ARBA" id="ARBA00023004"/>
    </source>
</evidence>
<dbReference type="InterPro" id="IPR006620">
    <property type="entry name" value="Pro_4_hyd_alph"/>
</dbReference>
<evidence type="ECO:0000256" key="4">
    <source>
        <dbReference type="ARBA" id="ARBA00022723"/>
    </source>
</evidence>
<dbReference type="GO" id="GO:0016705">
    <property type="term" value="F:oxidoreductase activity, acting on paired donors, with incorporation or reduction of molecular oxygen"/>
    <property type="evidence" value="ECO:0007669"/>
    <property type="project" value="InterPro"/>
</dbReference>
<feature type="domain" description="Prolyl 4-hydroxylase alpha subunit" evidence="11">
    <location>
        <begin position="174"/>
        <end position="431"/>
    </location>
</feature>
<evidence type="ECO:0000256" key="3">
    <source>
        <dbReference type="ARBA" id="ARBA00022617"/>
    </source>
</evidence>
<comment type="cofactor">
    <cofactor evidence="1">
        <name>L-ascorbate</name>
        <dbReference type="ChEBI" id="CHEBI:38290"/>
    </cofactor>
</comment>
<evidence type="ECO:0000256" key="1">
    <source>
        <dbReference type="ARBA" id="ARBA00001961"/>
    </source>
</evidence>
<evidence type="ECO:0000259" key="11">
    <source>
        <dbReference type="SMART" id="SM00702"/>
    </source>
</evidence>
<feature type="region of interest" description="Disordered" evidence="10">
    <location>
        <begin position="457"/>
        <end position="501"/>
    </location>
</feature>
<protein>
    <submittedName>
        <fullName evidence="12">Membrane steroid-binding protein 2</fullName>
    </submittedName>
</protein>
<evidence type="ECO:0000313" key="13">
    <source>
        <dbReference type="Proteomes" id="UP000186817"/>
    </source>
</evidence>
<dbReference type="GO" id="GO:0016020">
    <property type="term" value="C:membrane"/>
    <property type="evidence" value="ECO:0007669"/>
    <property type="project" value="TreeGrafter"/>
</dbReference>
<dbReference type="SUPFAM" id="SSF55856">
    <property type="entry name" value="Cytochrome b5-like heme/steroid binding domain"/>
    <property type="match status" value="1"/>
</dbReference>
<reference evidence="12 13" key="1">
    <citation type="submission" date="2016-02" db="EMBL/GenBank/DDBJ databases">
        <title>Genome analysis of coral dinoflagellate symbionts highlights evolutionary adaptations to a symbiotic lifestyle.</title>
        <authorList>
            <person name="Aranda M."/>
            <person name="Li Y."/>
            <person name="Liew Y.J."/>
            <person name="Baumgarten S."/>
            <person name="Simakov O."/>
            <person name="Wilson M."/>
            <person name="Piel J."/>
            <person name="Ashoor H."/>
            <person name="Bougouffa S."/>
            <person name="Bajic V.B."/>
            <person name="Ryu T."/>
            <person name="Ravasi T."/>
            <person name="Bayer T."/>
            <person name="Micklem G."/>
            <person name="Kim H."/>
            <person name="Bhak J."/>
            <person name="Lajeunesse T.C."/>
            <person name="Voolstra C.R."/>
        </authorList>
    </citation>
    <scope>NUCLEOTIDE SEQUENCE [LARGE SCALE GENOMIC DNA]</scope>
    <source>
        <strain evidence="12 13">CCMP2467</strain>
    </source>
</reference>
<feature type="region of interest" description="Disordered" evidence="10">
    <location>
        <begin position="1148"/>
        <end position="1179"/>
    </location>
</feature>
<dbReference type="PANTHER" id="PTHR10281">
    <property type="entry name" value="MEMBRANE-ASSOCIATED PROGESTERONE RECEPTOR COMPONENT-RELATED"/>
    <property type="match status" value="1"/>
</dbReference>
<dbReference type="Gene3D" id="3.10.120.10">
    <property type="entry name" value="Cytochrome b5-like heme/steroid binding domain"/>
    <property type="match status" value="1"/>
</dbReference>
<name>A0A1Q9CHR0_SYMMI</name>
<dbReference type="SUPFAM" id="SSF47823">
    <property type="entry name" value="lambda integrase-like, N-terminal domain"/>
    <property type="match status" value="1"/>
</dbReference>
<dbReference type="InterPro" id="IPR036400">
    <property type="entry name" value="Cyt_B5-like_heme/steroid_sf"/>
</dbReference>
<dbReference type="InterPro" id="IPR010998">
    <property type="entry name" value="Integrase_recombinase_N"/>
</dbReference>
<keyword evidence="9" id="KW-0238">DNA-binding</keyword>
<feature type="compositionally biased region" description="Basic and acidic residues" evidence="10">
    <location>
        <begin position="1169"/>
        <end position="1179"/>
    </location>
</feature>
<feature type="compositionally biased region" description="Low complexity" evidence="10">
    <location>
        <begin position="462"/>
        <end position="474"/>
    </location>
</feature>
<dbReference type="PANTHER" id="PTHR10281:SF72">
    <property type="entry name" value="NEUDESIN"/>
    <property type="match status" value="1"/>
</dbReference>
<dbReference type="SUPFAM" id="SSF56349">
    <property type="entry name" value="DNA breaking-rejoining enzymes"/>
    <property type="match status" value="1"/>
</dbReference>
<gene>
    <name evidence="12" type="primary">MSBP2</name>
    <name evidence="12" type="ORF">AK812_SmicGene36877</name>
</gene>
<dbReference type="SMART" id="SM00702">
    <property type="entry name" value="P4Hc"/>
    <property type="match status" value="1"/>
</dbReference>
<dbReference type="Gene3D" id="1.10.150.130">
    <property type="match status" value="1"/>
</dbReference>
<dbReference type="Proteomes" id="UP000186817">
    <property type="component" value="Unassembled WGS sequence"/>
</dbReference>
<dbReference type="GO" id="GO:0031418">
    <property type="term" value="F:L-ascorbic acid binding"/>
    <property type="evidence" value="ECO:0007669"/>
    <property type="project" value="InterPro"/>
</dbReference>